<sequence length="201" mass="24212">MAITLEQFILEKLKVDILKQINYVRSNTLNETRHLDFQPYFKELKTAIKESKTLTSLDYFLYHTTPFKQIDGTFRVYMFIIKLMRSLLNDSNLKDTPINKLKDYDFWLFQTGLSYHIKLLLEEKHNLEEDEKYLLSKSYLTAIEVDSWVYRLRIFTELHNIYSNKWSNGLKDENEKDFLLESMLYWTRLSKIVVNKIKKLG</sequence>
<proteinExistence type="predicted"/>
<dbReference type="Proteomes" id="UP001236620">
    <property type="component" value="Unassembled WGS sequence"/>
</dbReference>
<comment type="caution">
    <text evidence="1">The sequence shown here is derived from an EMBL/GenBank/DDBJ whole genome shotgun (WGS) entry which is preliminary data.</text>
</comment>
<evidence type="ECO:0000313" key="2">
    <source>
        <dbReference type="Proteomes" id="UP001236620"/>
    </source>
</evidence>
<evidence type="ECO:0000313" key="1">
    <source>
        <dbReference type="EMBL" id="MDQ0567891.1"/>
    </source>
</evidence>
<protein>
    <submittedName>
        <fullName evidence="1">Uncharacterized protein</fullName>
    </submittedName>
</protein>
<reference evidence="1" key="1">
    <citation type="submission" date="2023-07" db="EMBL/GenBank/DDBJ databases">
        <title>Genomic Encyclopedia of Type Strains, Phase IV (KMG-IV): sequencing the most valuable type-strain genomes for metagenomic binning, comparative biology and taxonomic classification.</title>
        <authorList>
            <person name="Goeker M."/>
        </authorList>
    </citation>
    <scope>NUCLEOTIDE SEQUENCE [LARGE SCALE GENOMIC DNA]</scope>
    <source>
        <strain evidence="1">DSM 22019</strain>
    </source>
</reference>
<dbReference type="EMBL" id="JAUSWP010000004">
    <property type="protein sequence ID" value="MDQ0567891.1"/>
    <property type="molecule type" value="Genomic_DNA"/>
</dbReference>
<accession>A0ABU0NEN4</accession>
<keyword evidence="2" id="KW-1185">Reference proteome</keyword>
<organism evidence="1 2">
    <name type="scientific">Mycoplasma yeatsii</name>
    <dbReference type="NCBI Taxonomy" id="51365"/>
    <lineage>
        <taxon>Bacteria</taxon>
        <taxon>Bacillati</taxon>
        <taxon>Mycoplasmatota</taxon>
        <taxon>Mollicutes</taxon>
        <taxon>Mycoplasmataceae</taxon>
        <taxon>Mycoplasma</taxon>
    </lineage>
</organism>
<gene>
    <name evidence="1" type="ORF">J2Z63_000537</name>
</gene>
<dbReference type="RefSeq" id="WP_307444961.1">
    <property type="nucleotide sequence ID" value="NZ_JAUSWP010000004.1"/>
</dbReference>
<name>A0ABU0NEN4_9MOLU</name>